<reference evidence="4 5" key="1">
    <citation type="submission" date="2020-08" db="EMBL/GenBank/DDBJ databases">
        <title>Plant Genome Project.</title>
        <authorList>
            <person name="Zhang R.-G."/>
        </authorList>
    </citation>
    <scope>NUCLEOTIDE SEQUENCE [LARGE SCALE GENOMIC DNA]</scope>
    <source>
        <tissue evidence="4">Rhizome</tissue>
    </source>
</reference>
<dbReference type="InterPro" id="IPR046960">
    <property type="entry name" value="PPR_At4g14850-like_plant"/>
</dbReference>
<dbReference type="PANTHER" id="PTHR47926">
    <property type="entry name" value="PENTATRICOPEPTIDE REPEAT-CONTAINING PROTEIN"/>
    <property type="match status" value="1"/>
</dbReference>
<feature type="repeat" description="PPR" evidence="2">
    <location>
        <begin position="404"/>
        <end position="438"/>
    </location>
</feature>
<dbReference type="GO" id="GO:0009451">
    <property type="term" value="P:RNA modification"/>
    <property type="evidence" value="ECO:0007669"/>
    <property type="project" value="InterPro"/>
</dbReference>
<dbReference type="Pfam" id="PF20431">
    <property type="entry name" value="E_motif"/>
    <property type="match status" value="1"/>
</dbReference>
<comment type="caution">
    <text evidence="4">The sequence shown here is derived from an EMBL/GenBank/DDBJ whole genome shotgun (WGS) entry which is preliminary data.</text>
</comment>
<sequence length="812" mass="91307">MKLFKLKAFASVNPKSPFKSIVSPFHVDAHMIKTGFDLQTYHSNHHLQSLLDQGQLLRARKLFDEMPLKNTFTANRMISGYAKNGYLEEARRFFNCTADRTAVTWTILINAYSQAGRPEEAFDLFRCMWRSGISPDHVAIVALLSSCSSPDTSSCVVQVHTHIIKSGLGNTVMVYNTMVDSYCKCGNVRLGRKLFNEARERDSVTFNAMLMGHSKEGSYSEALELFVTMRNLRLKPSQFTFSGVLTTAAGLSNLGLGQQIHGLVIKTNFSWNVFVCNSLLDFYSKCCCLTEARALFDGMEERDNVSYNIMVSGYAWDRHIEELIELLTEMQFLGFDRSQFPFPSLLSVAGSLPDLKMGRQIHAQVILTGLACDNIACNALVDMYSKCGHLKTAMLIFRNGIDKDTVSWTAMISGYVENGLFEAAVGLFCEMRRGGMSPDRATFSSILRAASSLALLSLGKQLHSNVIRCGYMIDVFAGSAILDMYARCGYLILARKIFNEMTNKNIVSWNTMLSAHAQNGQGREAIELFEEMLRQDVKPDSVTILCVISACGHNGLVEEGLQYFHSMSKLYELKPKREHYACVIDLMGRVGRLDEVEKLVDEIPFEADQIIWNSILNSSRIHGNQELARHAADRLFSMNIKDSAPFVIMSNVYARAGQWDAAAKVKKMMRDRGLRKEPAYSWVEIMHKIYVFSSNDNMNPQINEIKDLLDKLSEEMEKEGYRPDAGCALHLVDEESKIVSLRYHSERLAIAFAILNTGPGTPIVVMKNIRACTDCHAAIKVIAKIVEREITVRDSSRFHHFKDGLCSCGDFW</sequence>
<name>A0A8J5KAZ6_ZINOF</name>
<dbReference type="Pfam" id="PF14432">
    <property type="entry name" value="DYW_deaminase"/>
    <property type="match status" value="1"/>
</dbReference>
<keyword evidence="5" id="KW-1185">Reference proteome</keyword>
<dbReference type="PANTHER" id="PTHR47926:SF475">
    <property type="entry name" value="DYW DOMAIN-CONTAINING PROTEIN"/>
    <property type="match status" value="1"/>
</dbReference>
<dbReference type="InterPro" id="IPR046848">
    <property type="entry name" value="E_motif"/>
</dbReference>
<dbReference type="Pfam" id="PF01535">
    <property type="entry name" value="PPR"/>
    <property type="match status" value="5"/>
</dbReference>
<dbReference type="GO" id="GO:0008270">
    <property type="term" value="F:zinc ion binding"/>
    <property type="evidence" value="ECO:0007669"/>
    <property type="project" value="InterPro"/>
</dbReference>
<gene>
    <name evidence="4" type="ORF">ZIOFF_058836</name>
</gene>
<feature type="repeat" description="PPR" evidence="2">
    <location>
        <begin position="101"/>
        <end position="135"/>
    </location>
</feature>
<protein>
    <recommendedName>
        <fullName evidence="3">DYW domain-containing protein</fullName>
    </recommendedName>
</protein>
<dbReference type="Proteomes" id="UP000734854">
    <property type="component" value="Unassembled WGS sequence"/>
</dbReference>
<dbReference type="EMBL" id="JACMSC010000016">
    <property type="protein sequence ID" value="KAG6482205.1"/>
    <property type="molecule type" value="Genomic_DNA"/>
</dbReference>
<feature type="repeat" description="PPR" evidence="2">
    <location>
        <begin position="303"/>
        <end position="337"/>
    </location>
</feature>
<feature type="domain" description="DYW" evidence="3">
    <location>
        <begin position="720"/>
        <end position="812"/>
    </location>
</feature>
<dbReference type="InterPro" id="IPR032867">
    <property type="entry name" value="DYW_dom"/>
</dbReference>
<dbReference type="Pfam" id="PF13041">
    <property type="entry name" value="PPR_2"/>
    <property type="match status" value="4"/>
</dbReference>
<feature type="repeat" description="PPR" evidence="2">
    <location>
        <begin position="505"/>
        <end position="539"/>
    </location>
</feature>
<dbReference type="FunFam" id="1.25.40.10:FF:000031">
    <property type="entry name" value="Pentatricopeptide repeat-containing protein mitochondrial"/>
    <property type="match status" value="1"/>
</dbReference>
<evidence type="ECO:0000313" key="4">
    <source>
        <dbReference type="EMBL" id="KAG6482205.1"/>
    </source>
</evidence>
<organism evidence="4 5">
    <name type="scientific">Zingiber officinale</name>
    <name type="common">Ginger</name>
    <name type="synonym">Amomum zingiber</name>
    <dbReference type="NCBI Taxonomy" id="94328"/>
    <lineage>
        <taxon>Eukaryota</taxon>
        <taxon>Viridiplantae</taxon>
        <taxon>Streptophyta</taxon>
        <taxon>Embryophyta</taxon>
        <taxon>Tracheophyta</taxon>
        <taxon>Spermatophyta</taxon>
        <taxon>Magnoliopsida</taxon>
        <taxon>Liliopsida</taxon>
        <taxon>Zingiberales</taxon>
        <taxon>Zingiberaceae</taxon>
        <taxon>Zingiber</taxon>
    </lineage>
</organism>
<dbReference type="FunFam" id="1.25.40.10:FF:001404">
    <property type="entry name" value="Putative pentatricopeptide repeat-containing protein"/>
    <property type="match status" value="1"/>
</dbReference>
<dbReference type="OrthoDB" id="1882346at2759"/>
<dbReference type="GO" id="GO:0003723">
    <property type="term" value="F:RNA binding"/>
    <property type="evidence" value="ECO:0007669"/>
    <property type="project" value="InterPro"/>
</dbReference>
<feature type="repeat" description="PPR" evidence="2">
    <location>
        <begin position="642"/>
        <end position="676"/>
    </location>
</feature>
<dbReference type="PROSITE" id="PS51375">
    <property type="entry name" value="PPR"/>
    <property type="match status" value="7"/>
</dbReference>
<dbReference type="FunFam" id="1.25.40.10:FF:000227">
    <property type="entry name" value="Pentatricopeptide repeat-containing protein At3g13880"/>
    <property type="match status" value="1"/>
</dbReference>
<dbReference type="AlphaFoldDB" id="A0A8J5KAZ6"/>
<dbReference type="NCBIfam" id="TIGR00756">
    <property type="entry name" value="PPR"/>
    <property type="match status" value="7"/>
</dbReference>
<evidence type="ECO:0000256" key="2">
    <source>
        <dbReference type="PROSITE-ProRule" id="PRU00708"/>
    </source>
</evidence>
<evidence type="ECO:0000256" key="1">
    <source>
        <dbReference type="ARBA" id="ARBA00022737"/>
    </source>
</evidence>
<dbReference type="FunFam" id="1.25.40.10:FF:000285">
    <property type="entry name" value="Pentatricopeptide repeat-containing protein, chloroplastic"/>
    <property type="match status" value="1"/>
</dbReference>
<evidence type="ECO:0000313" key="5">
    <source>
        <dbReference type="Proteomes" id="UP000734854"/>
    </source>
</evidence>
<evidence type="ECO:0000259" key="3">
    <source>
        <dbReference type="Pfam" id="PF14432"/>
    </source>
</evidence>
<feature type="repeat" description="PPR" evidence="2">
    <location>
        <begin position="202"/>
        <end position="236"/>
    </location>
</feature>
<accession>A0A8J5KAZ6</accession>
<dbReference type="InterPro" id="IPR002885">
    <property type="entry name" value="PPR_rpt"/>
</dbReference>
<feature type="repeat" description="PPR" evidence="2">
    <location>
        <begin position="171"/>
        <end position="201"/>
    </location>
</feature>
<keyword evidence="1" id="KW-0677">Repeat</keyword>
<proteinExistence type="predicted"/>